<keyword evidence="8" id="KW-1185">Reference proteome</keyword>
<dbReference type="InterPro" id="IPR050446">
    <property type="entry name" value="FAD-oxidoreductase/Apoptosis"/>
</dbReference>
<dbReference type="PANTHER" id="PTHR43557:SF2">
    <property type="entry name" value="RIESKE DOMAIN-CONTAINING PROTEIN-RELATED"/>
    <property type="match status" value="1"/>
</dbReference>
<dbReference type="Gene3D" id="3.50.50.60">
    <property type="entry name" value="FAD/NAD(P)-binding domain"/>
    <property type="match status" value="2"/>
</dbReference>
<keyword evidence="3" id="KW-0274">FAD</keyword>
<dbReference type="PRINTS" id="PR00368">
    <property type="entry name" value="FADPNR"/>
</dbReference>
<comment type="caution">
    <text evidence="7">The sequence shown here is derived from an EMBL/GenBank/DDBJ whole genome shotgun (WGS) entry which is preliminary data.</text>
</comment>
<evidence type="ECO:0000313" key="7">
    <source>
        <dbReference type="EMBL" id="PWD82316.1"/>
    </source>
</evidence>
<dbReference type="EMBL" id="QEWR01000007">
    <property type="protein sequence ID" value="PWD82316.1"/>
    <property type="molecule type" value="Genomic_DNA"/>
</dbReference>
<organism evidence="7 8">
    <name type="scientific">Ignatzschineria indica</name>
    <dbReference type="NCBI Taxonomy" id="472583"/>
    <lineage>
        <taxon>Bacteria</taxon>
        <taxon>Pseudomonadati</taxon>
        <taxon>Pseudomonadota</taxon>
        <taxon>Gammaproteobacteria</taxon>
        <taxon>Cardiobacteriales</taxon>
        <taxon>Ignatzschineriaceae</taxon>
        <taxon>Ignatzschineria</taxon>
    </lineage>
</organism>
<dbReference type="SUPFAM" id="SSF55424">
    <property type="entry name" value="FAD/NAD-linked reductases, dimerisation (C-terminal) domain"/>
    <property type="match status" value="1"/>
</dbReference>
<evidence type="ECO:0000256" key="3">
    <source>
        <dbReference type="ARBA" id="ARBA00022827"/>
    </source>
</evidence>
<keyword evidence="4" id="KW-0560">Oxidoreductase</keyword>
<evidence type="ECO:0000259" key="6">
    <source>
        <dbReference type="Pfam" id="PF14759"/>
    </source>
</evidence>
<dbReference type="Gene3D" id="3.30.390.30">
    <property type="match status" value="1"/>
</dbReference>
<proteinExistence type="predicted"/>
<protein>
    <submittedName>
        <fullName evidence="7">FAD-dependent oxidoreductase</fullName>
    </submittedName>
</protein>
<name>A0A2U2AI26_9GAMM</name>
<evidence type="ECO:0000256" key="4">
    <source>
        <dbReference type="ARBA" id="ARBA00023002"/>
    </source>
</evidence>
<dbReference type="InterPro" id="IPR036188">
    <property type="entry name" value="FAD/NAD-bd_sf"/>
</dbReference>
<dbReference type="InterPro" id="IPR028202">
    <property type="entry name" value="Reductase_C"/>
</dbReference>
<feature type="domain" description="FAD/NAD(P)-binding" evidence="5">
    <location>
        <begin position="3"/>
        <end position="296"/>
    </location>
</feature>
<sequence>MERVVIIGGGQASAWAAYTLREEGFEGEIAVISDESQLFYERPPLSKQVLLGEMDHQNLHFFPPEKIAALNLILYGPLSATKIDRDKKVVTLSDGSSLLYDKLLIATGSQARVPVDAWRSLPNLFTLRTVEDSLALQRALPSIKSLAIIGGGWIGLEIAASLRQQGCAVTLLELGERLCARSVSVEVSDFIESLHQEEGIELCFECGTLDIVEENGALTIIQNGRKWRSFDAVVVGAGAHINKELAVEAGLDVRDGIVVDHYCQTSDPHIYAAGDVAIHPDLGFSVQSWANAQHQGVIAAKAMLGAEKATPYRETPWLWSDQYDCNIQILGTPVGLDRTEVVIRDSAPRQKSFFYLTPEGKLQYLVSINDARVVQIAKRWIKADRTLEAVEIGDPAFNVMKLR</sequence>
<dbReference type="RefSeq" id="WP_109236811.1">
    <property type="nucleotide sequence ID" value="NZ_BMXZ01000003.1"/>
</dbReference>
<dbReference type="InterPro" id="IPR023753">
    <property type="entry name" value="FAD/NAD-binding_dom"/>
</dbReference>
<gene>
    <name evidence="7" type="ORF">DC082_09715</name>
</gene>
<dbReference type="Proteomes" id="UP000244948">
    <property type="component" value="Unassembled WGS sequence"/>
</dbReference>
<dbReference type="Pfam" id="PF07992">
    <property type="entry name" value="Pyr_redox_2"/>
    <property type="match status" value="1"/>
</dbReference>
<evidence type="ECO:0000256" key="2">
    <source>
        <dbReference type="ARBA" id="ARBA00022630"/>
    </source>
</evidence>
<evidence type="ECO:0000259" key="5">
    <source>
        <dbReference type="Pfam" id="PF07992"/>
    </source>
</evidence>
<evidence type="ECO:0000313" key="8">
    <source>
        <dbReference type="Proteomes" id="UP000244948"/>
    </source>
</evidence>
<dbReference type="PRINTS" id="PR00411">
    <property type="entry name" value="PNDRDTASEI"/>
</dbReference>
<dbReference type="Pfam" id="PF14759">
    <property type="entry name" value="Reductase_C"/>
    <property type="match status" value="1"/>
</dbReference>
<dbReference type="PANTHER" id="PTHR43557">
    <property type="entry name" value="APOPTOSIS-INDUCING FACTOR 1"/>
    <property type="match status" value="1"/>
</dbReference>
<keyword evidence="2" id="KW-0285">Flavoprotein</keyword>
<dbReference type="GO" id="GO:0016651">
    <property type="term" value="F:oxidoreductase activity, acting on NAD(P)H"/>
    <property type="evidence" value="ECO:0007669"/>
    <property type="project" value="TreeGrafter"/>
</dbReference>
<feature type="domain" description="Reductase C-terminal" evidence="6">
    <location>
        <begin position="317"/>
        <end position="402"/>
    </location>
</feature>
<dbReference type="AlphaFoldDB" id="A0A2U2AI26"/>
<reference evidence="7 8" key="1">
    <citation type="journal article" date="2018" name="Genome Announc.">
        <title>Ignatzschineria cameli sp. nov., isolated from necrotic foot tissue of dromedaries (Camelus dromedarius) and associated maggots (Wohlfahrtia species) in Dubai.</title>
        <authorList>
            <person name="Tsang C.C."/>
            <person name="Tang J.Y."/>
            <person name="Fong J.Y."/>
            <person name="Kinne J."/>
            <person name="Lee H.H."/>
            <person name="Joseph M."/>
            <person name="Jose S."/>
            <person name="Schuster R.K."/>
            <person name="Tang Y."/>
            <person name="Sivakumar S."/>
            <person name="Chen J.H."/>
            <person name="Teng J.L."/>
            <person name="Lau S.K."/>
            <person name="Wernery U."/>
            <person name="Woo P.C."/>
        </authorList>
    </citation>
    <scope>NUCLEOTIDE SEQUENCE [LARGE SCALE GENOMIC DNA]</scope>
    <source>
        <strain evidence="7 8">KCTC 22643</strain>
    </source>
</reference>
<dbReference type="InterPro" id="IPR016156">
    <property type="entry name" value="FAD/NAD-linked_Rdtase_dimer_sf"/>
</dbReference>
<accession>A0A2U2AI26</accession>
<evidence type="ECO:0000256" key="1">
    <source>
        <dbReference type="ARBA" id="ARBA00001974"/>
    </source>
</evidence>
<comment type="cofactor">
    <cofactor evidence="1">
        <name>FAD</name>
        <dbReference type="ChEBI" id="CHEBI:57692"/>
    </cofactor>
</comment>
<dbReference type="SUPFAM" id="SSF51905">
    <property type="entry name" value="FAD/NAD(P)-binding domain"/>
    <property type="match status" value="1"/>
</dbReference>
<dbReference type="GO" id="GO:0005737">
    <property type="term" value="C:cytoplasm"/>
    <property type="evidence" value="ECO:0007669"/>
    <property type="project" value="TreeGrafter"/>
</dbReference>